<evidence type="ECO:0000313" key="2">
    <source>
        <dbReference type="Proteomes" id="UP000059188"/>
    </source>
</evidence>
<dbReference type="AlphaFoldDB" id="A0A0B7FY73"/>
<dbReference type="Proteomes" id="UP000059188">
    <property type="component" value="Unassembled WGS sequence"/>
</dbReference>
<name>A0A0B7FY73_THACB</name>
<keyword evidence="2" id="KW-1185">Reference proteome</keyword>
<evidence type="ECO:0000313" key="1">
    <source>
        <dbReference type="EMBL" id="CEL61188.1"/>
    </source>
</evidence>
<sequence length="392" mass="44498">MSSSYPYSSSIGSGLLAMESRTLADPHRNIRDHNYLSKLSNNKFLHSYLSESVSPSMEWSPAELKLVRDIKKVLPGQEDTLYTNCAPLLRLLNYISRQVFQNLGHNDMDAIVFRAGDKCRVTSPYTNQHWSPDIVVTREPASILDCIDYSQDYSALKSWCTLVSVGEAKVAASGQYQIAGYLQNLLQLHPELNAVLGFTARSTGYSLLYHDANAIHQSDFSWKPQPLYAFVSRIYRPFQDMTMTLLDPESDDPLLAIKIGTETYMSEGSVAHPGPGQRRYTTLGVHTEDKSKVFLKDIWRDERRLFFEAALYVEAHKEKRLIGLMTVEAHGYVLDGTQKPIRTTSIASKDSDESTIRRYKMRIITKDVGRPLREVRSLRQFLCVMYDACVGE</sequence>
<accession>A0A0B7FY73</accession>
<organism evidence="1 2">
    <name type="scientific">Thanatephorus cucumeris (strain AG1-IB / isolate 7/3/14)</name>
    <name type="common">Lettuce bottom rot fungus</name>
    <name type="synonym">Rhizoctonia solani</name>
    <dbReference type="NCBI Taxonomy" id="1108050"/>
    <lineage>
        <taxon>Eukaryota</taxon>
        <taxon>Fungi</taxon>
        <taxon>Dikarya</taxon>
        <taxon>Basidiomycota</taxon>
        <taxon>Agaricomycotina</taxon>
        <taxon>Agaricomycetes</taxon>
        <taxon>Cantharellales</taxon>
        <taxon>Ceratobasidiaceae</taxon>
        <taxon>Rhizoctonia</taxon>
        <taxon>Rhizoctonia solani AG-1</taxon>
    </lineage>
</organism>
<protein>
    <recommendedName>
        <fullName evidence="3">Fungal-type protein kinase domain-containing protein</fullName>
    </recommendedName>
</protein>
<dbReference type="OrthoDB" id="5569250at2759"/>
<gene>
    <name evidence="1" type="ORF">RSOLAG1IB_12403</name>
</gene>
<proteinExistence type="predicted"/>
<dbReference type="EMBL" id="LN679613">
    <property type="protein sequence ID" value="CEL61188.1"/>
    <property type="molecule type" value="Genomic_DNA"/>
</dbReference>
<reference evidence="1 2" key="1">
    <citation type="submission" date="2014-11" db="EMBL/GenBank/DDBJ databases">
        <authorList>
            <person name="Wibberg Daniel"/>
        </authorList>
    </citation>
    <scope>NUCLEOTIDE SEQUENCE [LARGE SCALE GENOMIC DNA]</scope>
    <source>
        <strain evidence="1">Rhizoctonia solani AG1-IB 7/3/14</strain>
    </source>
</reference>
<evidence type="ECO:0008006" key="3">
    <source>
        <dbReference type="Google" id="ProtNLM"/>
    </source>
</evidence>